<accession>A0A0A5MNZ9</accession>
<dbReference type="OrthoDB" id="8477781at2"/>
<organism evidence="3 10">
    <name type="scientific">Aeromonas caviae</name>
    <name type="common">Aeromonas punctata</name>
    <dbReference type="NCBI Taxonomy" id="648"/>
    <lineage>
        <taxon>Bacteria</taxon>
        <taxon>Pseudomonadati</taxon>
        <taxon>Pseudomonadota</taxon>
        <taxon>Gammaproteobacteria</taxon>
        <taxon>Aeromonadales</taxon>
        <taxon>Aeromonadaceae</taxon>
        <taxon>Aeromonas</taxon>
    </lineage>
</organism>
<dbReference type="SUPFAM" id="SSF48317">
    <property type="entry name" value="Acid phosphatase/Vanadium-dependent haloperoxidase"/>
    <property type="match status" value="1"/>
</dbReference>
<dbReference type="EMBL" id="BPOP01000054">
    <property type="protein sequence ID" value="GJB93661.1"/>
    <property type="molecule type" value="Genomic_DNA"/>
</dbReference>
<reference evidence="6" key="2">
    <citation type="submission" date="2022-09" db="EMBL/GenBank/DDBJ databases">
        <title>Intensive care unit water sources are persistently colonized with multi-drug resistant bacteria and are the site of extensive horizontal gene transfer of antibiotic resistance genes.</title>
        <authorList>
            <person name="Diorio-Toth L."/>
        </authorList>
    </citation>
    <scope>NUCLEOTIDE SEQUENCE</scope>
    <source>
        <strain evidence="6">GD03710</strain>
        <strain evidence="7">GD03796</strain>
    </source>
</reference>
<dbReference type="Gene3D" id="1.20.144.10">
    <property type="entry name" value="Phosphatidic acid phosphatase type 2/haloperoxidase"/>
    <property type="match status" value="1"/>
</dbReference>
<proteinExistence type="predicted"/>
<evidence type="ECO:0000313" key="9">
    <source>
        <dbReference type="Proteomes" id="UP000737420"/>
    </source>
</evidence>
<dbReference type="EMBL" id="JAOCFT010000001">
    <property type="protein sequence ID" value="MDH1899421.1"/>
    <property type="molecule type" value="Genomic_DNA"/>
</dbReference>
<feature type="transmembrane region" description="Helical" evidence="1">
    <location>
        <begin position="89"/>
        <end position="108"/>
    </location>
</feature>
<evidence type="ECO:0000256" key="1">
    <source>
        <dbReference type="SAM" id="Phobius"/>
    </source>
</evidence>
<dbReference type="EMBL" id="JAOCIZ010000009">
    <property type="protein sequence ID" value="MDH1504141.1"/>
    <property type="molecule type" value="Genomic_DNA"/>
</dbReference>
<dbReference type="InterPro" id="IPR036938">
    <property type="entry name" value="PAP2/HPO_sf"/>
</dbReference>
<keyword evidence="1" id="KW-0472">Membrane</keyword>
<evidence type="ECO:0000313" key="4">
    <source>
        <dbReference type="EMBL" id="GJA55866.1"/>
    </source>
</evidence>
<keyword evidence="1" id="KW-1133">Transmembrane helix</keyword>
<dbReference type="Proteomes" id="UP000886939">
    <property type="component" value="Unassembled WGS sequence"/>
</dbReference>
<dbReference type="CDD" id="cd01610">
    <property type="entry name" value="PAP2_like"/>
    <property type="match status" value="1"/>
</dbReference>
<dbReference type="AlphaFoldDB" id="A0A0A5MNZ9"/>
<dbReference type="Proteomes" id="UP001161704">
    <property type="component" value="Unassembled WGS sequence"/>
</dbReference>
<reference evidence="3 9" key="1">
    <citation type="submission" date="2021-07" db="EMBL/GenBank/DDBJ databases">
        <title>Draft genome sequence of carbapenem-resistant Aeromonas spp. in Japan.</title>
        <authorList>
            <person name="Maehana S."/>
            <person name="Suzuki M."/>
            <person name="Kitasato H."/>
        </authorList>
    </citation>
    <scope>NUCLEOTIDE SEQUENCE</scope>
    <source>
        <strain evidence="3">KAM343</strain>
        <strain evidence="4">KAM348</strain>
        <strain evidence="5 9">KAM382</strain>
    </source>
</reference>
<dbReference type="EMBL" id="BPNL01000044">
    <property type="protein sequence ID" value="GJA55866.1"/>
    <property type="molecule type" value="Genomic_DNA"/>
</dbReference>
<reference evidence="8" key="3">
    <citation type="submission" date="2023-04" db="EMBL/GenBank/DDBJ databases">
        <title>Whole Genome Sequence of Multi-drug resistant Aeromonas caviae as a gut pathogen in newborn.</title>
        <authorList>
            <person name="Jadhav S.V."/>
            <person name="Saroj S.D."/>
            <person name="Saha U.B."/>
            <person name="Sen S."/>
            <person name="Kher A."/>
        </authorList>
    </citation>
    <scope>NUCLEOTIDE SEQUENCE</scope>
    <source>
        <strain evidence="8">SVJ23</strain>
    </source>
</reference>
<dbReference type="SMART" id="SM00014">
    <property type="entry name" value="acidPPc"/>
    <property type="match status" value="1"/>
</dbReference>
<dbReference type="InterPro" id="IPR000326">
    <property type="entry name" value="PAP2/HPO"/>
</dbReference>
<feature type="transmembrane region" description="Helical" evidence="1">
    <location>
        <begin position="164"/>
        <end position="184"/>
    </location>
</feature>
<dbReference type="Pfam" id="PF01569">
    <property type="entry name" value="PAP2"/>
    <property type="match status" value="1"/>
</dbReference>
<protein>
    <submittedName>
        <fullName evidence="6">Phosphatase PAP2 family protein</fullName>
    </submittedName>
    <submittedName>
        <fullName evidence="3">Phosphatidic acid phosphatase</fullName>
    </submittedName>
</protein>
<feature type="domain" description="Phosphatidic acid phosphatase type 2/haloperoxidase" evidence="2">
    <location>
        <begin position="85"/>
        <end position="205"/>
    </location>
</feature>
<evidence type="ECO:0000313" key="7">
    <source>
        <dbReference type="EMBL" id="MDH1899421.1"/>
    </source>
</evidence>
<keyword evidence="1" id="KW-0812">Transmembrane</keyword>
<evidence type="ECO:0000313" key="8">
    <source>
        <dbReference type="EMBL" id="UZC86149.1"/>
    </source>
</evidence>
<dbReference type="EMBL" id="BPNI01000038">
    <property type="protein sequence ID" value="GJA41323.1"/>
    <property type="molecule type" value="Genomic_DNA"/>
</dbReference>
<name>A0A0A5MNZ9_AERCA</name>
<evidence type="ECO:0000313" key="3">
    <source>
        <dbReference type="EMBL" id="GJA41323.1"/>
    </source>
</evidence>
<dbReference type="Proteomes" id="UP001160758">
    <property type="component" value="Unassembled WGS sequence"/>
</dbReference>
<dbReference type="GeneID" id="48821103"/>
<feature type="transmembrane region" description="Helical" evidence="1">
    <location>
        <begin position="59"/>
        <end position="77"/>
    </location>
</feature>
<dbReference type="EMBL" id="CP110176">
    <property type="protein sequence ID" value="UZC86149.1"/>
    <property type="molecule type" value="Genomic_DNA"/>
</dbReference>
<gene>
    <name evidence="3" type="ORF">KAM343_21190</name>
    <name evidence="4" type="ORF">KAM348_32890</name>
    <name evidence="5" type="ORF">KAM382_37220</name>
    <name evidence="7" type="ORF">N5I07_18020</name>
    <name evidence="6" type="ORF">N5I20_03550</name>
    <name evidence="8" type="ORF">OJY61_20370</name>
</gene>
<evidence type="ECO:0000313" key="10">
    <source>
        <dbReference type="Proteomes" id="UP000886939"/>
    </source>
</evidence>
<feature type="transmembrane region" description="Helical" evidence="1">
    <location>
        <begin position="190"/>
        <end position="208"/>
    </location>
</feature>
<evidence type="ECO:0000313" key="5">
    <source>
        <dbReference type="EMBL" id="GJB93661.1"/>
    </source>
</evidence>
<evidence type="ECO:0000313" key="6">
    <source>
        <dbReference type="EMBL" id="MDH1504141.1"/>
    </source>
</evidence>
<sequence length="227" mass="24742">MSKFIPFYLAGGLIAFSWGALPEHGPWDGWDLALFQLVNGWIGHSPRWADLVAITNNRLFDLAALACMGGILASCFFRADGQERRRLVAMGVVMLLGALVINQLGHLLPVSRPSPTLMVDGALRLTEISAIPTKDSAGDSFPGDHALFLMIFAGFALRYLPRWAGVVAVVMVPLFSAPRILAGAHWMTDVYVGALCLSLICLPLLLLTPVSDRLIDRLAPRLPRWIA</sequence>
<dbReference type="Proteomes" id="UP000887009">
    <property type="component" value="Unassembled WGS sequence"/>
</dbReference>
<evidence type="ECO:0000259" key="2">
    <source>
        <dbReference type="SMART" id="SM00014"/>
    </source>
</evidence>
<dbReference type="Proteomes" id="UP001163285">
    <property type="component" value="Chromosome"/>
</dbReference>
<dbReference type="Proteomes" id="UP000737420">
    <property type="component" value="Unassembled WGS sequence"/>
</dbReference>
<dbReference type="RefSeq" id="WP_010675560.1">
    <property type="nucleotide sequence ID" value="NZ_AP019195.1"/>
</dbReference>